<evidence type="ECO:0000256" key="1">
    <source>
        <dbReference type="ARBA" id="ARBA00001974"/>
    </source>
</evidence>
<keyword evidence="6" id="KW-0560">Oxidoreductase</keyword>
<dbReference type="NCBIfam" id="NF004780">
    <property type="entry name" value="PRK06126.1"/>
    <property type="match status" value="1"/>
</dbReference>
<dbReference type="GO" id="GO:0071949">
    <property type="term" value="F:FAD binding"/>
    <property type="evidence" value="ECO:0007669"/>
    <property type="project" value="InterPro"/>
</dbReference>
<protein>
    <submittedName>
        <fullName evidence="6">Salicylate hydroxylase</fullName>
        <ecNumber evidence="6">1.14.13.1</ecNumber>
    </submittedName>
</protein>
<comment type="cofactor">
    <cofactor evidence="1">
        <name>FAD</name>
        <dbReference type="ChEBI" id="CHEBI:57692"/>
    </cofactor>
</comment>
<dbReference type="EC" id="1.14.13.1" evidence="6"/>
<proteinExistence type="predicted"/>
<dbReference type="Gene3D" id="3.50.50.60">
    <property type="entry name" value="FAD/NAD(P)-binding domain"/>
    <property type="match status" value="1"/>
</dbReference>
<dbReference type="Pfam" id="PF01494">
    <property type="entry name" value="FAD_binding_3"/>
    <property type="match status" value="1"/>
</dbReference>
<evidence type="ECO:0000256" key="4">
    <source>
        <dbReference type="SAM" id="Phobius"/>
    </source>
</evidence>
<dbReference type="PANTHER" id="PTHR43004">
    <property type="entry name" value="TRK SYSTEM POTASSIUM UPTAKE PROTEIN"/>
    <property type="match status" value="1"/>
</dbReference>
<reference evidence="6 7" key="1">
    <citation type="journal article" date="2013" name="Biodegradation">
        <title>Occurrence of 4-tert-butylphenol (4-t-BP) biodegradation in an aquatic sample caused by the presence of Spirodela polyrrhiza and isolation of a 4-t-BP-utilizing bacterium.</title>
        <authorList>
            <person name="Ogata Y."/>
            <person name="Toyama T."/>
            <person name="Yu N."/>
            <person name="Wang X."/>
            <person name="Sei K."/>
            <person name="Ike M."/>
        </authorList>
    </citation>
    <scope>NUCLEOTIDE SEQUENCE [LARGE SCALE GENOMIC DNA]</scope>
    <source>
        <strain evidence="6 7">OMI</strain>
    </source>
</reference>
<accession>A0A292ZFF5</accession>
<dbReference type="EMBL" id="BEWI01000032">
    <property type="protein sequence ID" value="GAY22207.1"/>
    <property type="molecule type" value="Genomic_DNA"/>
</dbReference>
<evidence type="ECO:0000256" key="3">
    <source>
        <dbReference type="ARBA" id="ARBA00022827"/>
    </source>
</evidence>
<dbReference type="PRINTS" id="PR00420">
    <property type="entry name" value="RNGMNOXGNASE"/>
</dbReference>
<keyword evidence="4" id="KW-0472">Membrane</keyword>
<dbReference type="InterPro" id="IPR036188">
    <property type="entry name" value="FAD/NAD-bd_sf"/>
</dbReference>
<feature type="domain" description="FAD-binding" evidence="5">
    <location>
        <begin position="10"/>
        <end position="360"/>
    </location>
</feature>
<dbReference type="InterPro" id="IPR050641">
    <property type="entry name" value="RIFMO-like"/>
</dbReference>
<dbReference type="PANTHER" id="PTHR43004:SF19">
    <property type="entry name" value="BINDING MONOOXYGENASE, PUTATIVE (JCVI)-RELATED"/>
    <property type="match status" value="1"/>
</dbReference>
<gene>
    <name evidence="6" type="ORF">SFOMI_2762</name>
</gene>
<keyword evidence="4" id="KW-0812">Transmembrane</keyword>
<dbReference type="Gene3D" id="3.40.30.120">
    <property type="match status" value="1"/>
</dbReference>
<dbReference type="GO" id="GO:0018658">
    <property type="term" value="F:salicylate 1-monooxygenase activity"/>
    <property type="evidence" value="ECO:0007669"/>
    <property type="project" value="UniProtKB-EC"/>
</dbReference>
<keyword evidence="2" id="KW-0285">Flavoprotein</keyword>
<name>A0A292ZFF5_SPHSA</name>
<feature type="transmembrane region" description="Helical" evidence="4">
    <location>
        <begin position="12"/>
        <end position="30"/>
    </location>
</feature>
<evidence type="ECO:0000256" key="2">
    <source>
        <dbReference type="ARBA" id="ARBA00022630"/>
    </source>
</evidence>
<evidence type="ECO:0000313" key="7">
    <source>
        <dbReference type="Proteomes" id="UP000221538"/>
    </source>
</evidence>
<dbReference type="Proteomes" id="UP000221538">
    <property type="component" value="Unassembled WGS sequence"/>
</dbReference>
<dbReference type="InterPro" id="IPR002938">
    <property type="entry name" value="FAD-bd"/>
</dbReference>
<evidence type="ECO:0000313" key="6">
    <source>
        <dbReference type="EMBL" id="GAY22207.1"/>
    </source>
</evidence>
<organism evidence="6 7">
    <name type="scientific">Sphingobium fuliginis (strain ATCC 27551)</name>
    <dbReference type="NCBI Taxonomy" id="336203"/>
    <lineage>
        <taxon>Bacteria</taxon>
        <taxon>Pseudomonadati</taxon>
        <taxon>Pseudomonadota</taxon>
        <taxon>Alphaproteobacteria</taxon>
        <taxon>Sphingomonadales</taxon>
        <taxon>Sphingomonadaceae</taxon>
        <taxon>Sphingobium</taxon>
    </lineage>
</organism>
<comment type="caution">
    <text evidence="6">The sequence shown here is derived from an EMBL/GenBank/DDBJ whole genome shotgun (WGS) entry which is preliminary data.</text>
</comment>
<dbReference type="Pfam" id="PF21274">
    <property type="entry name" value="Rng_hyd_C"/>
    <property type="match status" value="1"/>
</dbReference>
<sequence length="561" mass="61934">MLRIMTDQKVGILIVGGGPVGLGLALDLAWRGQPSMLVERDPKTAPVMLAKANGLHERTIETCRRWGILDKVIERGFPQDLPGDSVYSTSLTGYCLGRSVIESTRDRPQPPESPVKRQRCPQYEFDPILADEVQRLGLTDVRYGQEFVGFEQDDDGVTVNLKNVETGALSTVRCDYLVACDGAGSLARRSLGIPFEGRMLDFSVSAMIRIHDLEALKPIENGERYILIGPEGAWGSMVWVDGEKIWRFSIVGNQEKIHPSHFDIEPEIRRALGSDDVRFDILRIMPWRRSQCVAASYRKGRVLLAGDSAHTTSPTGGHGMNTGLADAVDLAWMLDAIQSGWGSDGLLTAYDIERRPVGVRNSASAARNYGNWVNNSDCADVLTEGPVGDECRRKVGERLQSSLQEEWYTLGIELGYRYENSPVIVPDGSLPTLDEPSHYIQTARPGHRAPHVWLEDRRSTLDLFGRGFVLLRLRETADDPAELIRAADAVGMPMALVDIREQAVADMYERALVLVRPDGQVAWRSDALPRDCAYLIDTIRGAHVPGAVPAKKGEAAEPCPV</sequence>
<dbReference type="SUPFAM" id="SSF51905">
    <property type="entry name" value="FAD/NAD(P)-binding domain"/>
    <property type="match status" value="1"/>
</dbReference>
<keyword evidence="4" id="KW-1133">Transmembrane helix</keyword>
<dbReference type="Gene3D" id="3.30.9.10">
    <property type="entry name" value="D-Amino Acid Oxidase, subunit A, domain 2"/>
    <property type="match status" value="1"/>
</dbReference>
<evidence type="ECO:0000259" key="5">
    <source>
        <dbReference type="Pfam" id="PF01494"/>
    </source>
</evidence>
<keyword evidence="3" id="KW-0274">FAD</keyword>
<reference evidence="6 7" key="2">
    <citation type="journal article" date="2013" name="Environ. Sci. Technol.">
        <title>The 4-tert-butylphenol-utilizing bacterium Sphingobium fuliginis OMI can degrade bisphenols via phenolic ring hydroxylation and meta-cleavage pathway.</title>
        <authorList>
            <person name="Ogata Y."/>
            <person name="Goda S."/>
            <person name="Toyama T."/>
            <person name="Sei K."/>
            <person name="Ike M."/>
        </authorList>
    </citation>
    <scope>NUCLEOTIDE SEQUENCE [LARGE SCALE GENOMIC DNA]</scope>
    <source>
        <strain evidence="6 7">OMI</strain>
    </source>
</reference>
<dbReference type="AlphaFoldDB" id="A0A292ZFF5"/>